<comment type="caution">
    <text evidence="1">The sequence shown here is derived from an EMBL/GenBank/DDBJ whole genome shotgun (WGS) entry which is preliminary data.</text>
</comment>
<reference evidence="1" key="1">
    <citation type="submission" date="2020-04" db="EMBL/GenBank/DDBJ databases">
        <authorList>
            <person name="Zhang T."/>
        </authorList>
    </citation>
    <scope>NUCLEOTIDE SEQUENCE</scope>
    <source>
        <strain evidence="1">HKST-UBA13</strain>
    </source>
</reference>
<reference evidence="1" key="2">
    <citation type="journal article" date="2021" name="Microbiome">
        <title>Successional dynamics and alternative stable states in a saline activated sludge microbial community over 9 years.</title>
        <authorList>
            <person name="Wang Y."/>
            <person name="Ye J."/>
            <person name="Ju F."/>
            <person name="Liu L."/>
            <person name="Boyd J.A."/>
            <person name="Deng Y."/>
            <person name="Parks D.H."/>
            <person name="Jiang X."/>
            <person name="Yin X."/>
            <person name="Woodcroft B.J."/>
            <person name="Tyson G.W."/>
            <person name="Hugenholtz P."/>
            <person name="Polz M.F."/>
            <person name="Zhang T."/>
        </authorList>
    </citation>
    <scope>NUCLEOTIDE SEQUENCE</scope>
    <source>
        <strain evidence="1">HKST-UBA13</strain>
    </source>
</reference>
<evidence type="ECO:0000313" key="1">
    <source>
        <dbReference type="EMBL" id="MCA9381120.1"/>
    </source>
</evidence>
<protein>
    <submittedName>
        <fullName evidence="1">Uncharacterized protein</fullName>
    </submittedName>
</protein>
<gene>
    <name evidence="1" type="ORF">KC678_02555</name>
</gene>
<accession>A0A955I909</accession>
<dbReference type="AlphaFoldDB" id="A0A955I909"/>
<dbReference type="EMBL" id="JAGQLJ010000048">
    <property type="protein sequence ID" value="MCA9381120.1"/>
    <property type="molecule type" value="Genomic_DNA"/>
</dbReference>
<organism evidence="1 2">
    <name type="scientific">Candidatus Dojkabacteria bacterium</name>
    <dbReference type="NCBI Taxonomy" id="2099670"/>
    <lineage>
        <taxon>Bacteria</taxon>
        <taxon>Candidatus Dojkabacteria</taxon>
    </lineage>
</organism>
<name>A0A955I909_9BACT</name>
<proteinExistence type="predicted"/>
<evidence type="ECO:0000313" key="2">
    <source>
        <dbReference type="Proteomes" id="UP000775877"/>
    </source>
</evidence>
<sequence>MEGIDGTENNSRRCKNIDLSEAVADTFAQTRESVIQNLIEDGYQIIQSDSGYVRAMYDANGEKVPDEYRASFNVRIFSTT</sequence>
<dbReference type="Proteomes" id="UP000775877">
    <property type="component" value="Unassembled WGS sequence"/>
</dbReference>